<proteinExistence type="predicted"/>
<accession>A0A150XC22</accession>
<comment type="caution">
    <text evidence="1">The sequence shown here is derived from an EMBL/GenBank/DDBJ whole genome shotgun (WGS) entry which is preliminary data.</text>
</comment>
<dbReference type="Proteomes" id="UP000075583">
    <property type="component" value="Unassembled WGS sequence"/>
</dbReference>
<sequence>MKNTLNLLFIFSIIALTSCTNGQPEETLVYSNDFEGSSLMQKEFGSINYAYNTSEKWFKFDGNTVLGRFGLGGIIIELKDLPTHDYFIVEYDFYVHDNWEGNGQRGNGEDVLIFNVDNTSIYFSSIINSKCIDQNCDTVQSFPDVIKSRTNPENANVANPNLPGVCYWKGEIGGSKKFHIKELIPHSSVSSNITIGADIKDAGSDLCLKSWSVDNIKVTTVRVIDL</sequence>
<evidence type="ECO:0000313" key="1">
    <source>
        <dbReference type="EMBL" id="KYG76222.1"/>
    </source>
</evidence>
<dbReference type="STRING" id="279360.MB14_02960"/>
<gene>
    <name evidence="1" type="ORF">MB14_02960</name>
</gene>
<evidence type="ECO:0000313" key="2">
    <source>
        <dbReference type="Proteomes" id="UP000075583"/>
    </source>
</evidence>
<dbReference type="OrthoDB" id="670226at2"/>
<dbReference type="EMBL" id="LQZQ01000023">
    <property type="protein sequence ID" value="KYG76222.1"/>
    <property type="molecule type" value="Genomic_DNA"/>
</dbReference>
<keyword evidence="2" id="KW-1185">Reference proteome</keyword>
<organism evidence="1 2">
    <name type="scientific">Roseivirga ehrenbergii (strain DSM 102268 / JCM 13514 / KCTC 12282 / NCIMB 14502 / KMM 6017)</name>
    <dbReference type="NCBI Taxonomy" id="279360"/>
    <lineage>
        <taxon>Bacteria</taxon>
        <taxon>Pseudomonadati</taxon>
        <taxon>Bacteroidota</taxon>
        <taxon>Cytophagia</taxon>
        <taxon>Cytophagales</taxon>
        <taxon>Roseivirgaceae</taxon>
        <taxon>Roseivirga</taxon>
    </lineage>
</organism>
<evidence type="ECO:0008006" key="3">
    <source>
        <dbReference type="Google" id="ProtNLM"/>
    </source>
</evidence>
<protein>
    <recommendedName>
        <fullName evidence="3">3-keto-disaccharide hydrolase domain-containing protein</fullName>
    </recommendedName>
</protein>
<name>A0A150XC22_ROSEK</name>
<dbReference type="PROSITE" id="PS51257">
    <property type="entry name" value="PROKAR_LIPOPROTEIN"/>
    <property type="match status" value="1"/>
</dbReference>
<dbReference type="AlphaFoldDB" id="A0A150XC22"/>
<dbReference type="RefSeq" id="WP_062591300.1">
    <property type="nucleotide sequence ID" value="NZ_LQZQ01000023.1"/>
</dbReference>
<reference evidence="1" key="1">
    <citation type="submission" date="2016-01" db="EMBL/GenBank/DDBJ databases">
        <title>Genome sequencing of Roseivirga ehrenbergii KMM 6017.</title>
        <authorList>
            <person name="Selvaratnam C."/>
            <person name="Thevarajoo S."/>
            <person name="Goh K.M."/>
            <person name="Ee R."/>
            <person name="Chan K.-G."/>
            <person name="Chong C.S."/>
        </authorList>
    </citation>
    <scope>NUCLEOTIDE SEQUENCE [LARGE SCALE GENOMIC DNA]</scope>
    <source>
        <strain evidence="1">KMM 6017</strain>
    </source>
</reference>